<gene>
    <name evidence="1" type="ORF">DPC56_07215</name>
</gene>
<reference evidence="1 2" key="1">
    <citation type="submission" date="2018-06" db="EMBL/GenBank/DDBJ databases">
        <title>Draft genome sequence of hyperthermophilic methanogen Methanothermobacter tenebrarum sp. MCM-B 1447.</title>
        <authorList>
            <person name="Pore S.D."/>
            <person name="Dagar S."/>
            <person name="Dhakephalkar P.K."/>
        </authorList>
    </citation>
    <scope>NUCLEOTIDE SEQUENCE [LARGE SCALE GENOMIC DNA]</scope>
    <source>
        <strain evidence="1 2">MCM B 1447</strain>
    </source>
</reference>
<dbReference type="InterPro" id="IPR027417">
    <property type="entry name" value="P-loop_NTPase"/>
</dbReference>
<sequence length="650" mass="74288">MKTIVTGDITIDWIQWPIKSHEIADYSENWKTHLGFHRKALEGGALLLAKMLKELVPRVEHPQILSKLENTSPEEFIHSFADLELYNRKYLIKSFLGYTGPEEGLPKLPFKFKDRKADIIVIDDAGNGFRELEDKWPSSIIEDKPLIILKMSAPLFEGKLWHHLKENHEENLVVIITVDDLREMGANISRRLSWERTAEDFIWQIHHNPLLAQLKELKHLIVRINLEGAIYYKAGSKAKLFYHPQLFEGNLNEQSPGRMQGHGCAFTAAFTAALQRGLEIERGIIEGIKASQRLLDEGFGSKPDYPTKEIFYNGEEANIGTVEIPPLERLEGWTIATSPPHFDIKSVSERIVIEGYKERKYPLPIAHFGKLITADRTEIEGYQSIRNIIIEYLKNERVERPLSIGVFGPPGAGKSFAVSQLAASVDPKRIKTLNFNVSQFREENDLIDAFHQIRDAVLKGKIPQAFFDEFDSPYKGKKLGWIKYFLAPMQDGEFREGDTTHPLGKSILIFAGGTSNTFEEFESQDKKLLKGAKVRDFISRLRGYVNIIGPDPMDKKDRFYILRRAILLRSLFERKTPHLLDGRGKLRIDQGVLKAFLMIPSYKHGVRSMEAILEMSLLEDVKKFEKASLPPASQLDLHVDGKLFHKLVTR</sequence>
<protein>
    <recommendedName>
        <fullName evidence="3">ATPase AAA-type core domain-containing protein</fullName>
    </recommendedName>
</protein>
<comment type="caution">
    <text evidence="1">The sequence shown here is derived from an EMBL/GenBank/DDBJ whole genome shotgun (WGS) entry which is preliminary data.</text>
</comment>
<accession>A0A328P983</accession>
<dbReference type="OrthoDB" id="80478at2157"/>
<dbReference type="Proteomes" id="UP000249782">
    <property type="component" value="Unassembled WGS sequence"/>
</dbReference>
<dbReference type="AlphaFoldDB" id="A0A328P983"/>
<proteinExistence type="predicted"/>
<evidence type="ECO:0000313" key="1">
    <source>
        <dbReference type="EMBL" id="RAO78639.1"/>
    </source>
</evidence>
<evidence type="ECO:0000313" key="2">
    <source>
        <dbReference type="Proteomes" id="UP000249782"/>
    </source>
</evidence>
<keyword evidence="2" id="KW-1185">Reference proteome</keyword>
<organism evidence="1 2">
    <name type="scientific">Methanothermobacter tenebrarum</name>
    <dbReference type="NCBI Taxonomy" id="680118"/>
    <lineage>
        <taxon>Archaea</taxon>
        <taxon>Methanobacteriati</taxon>
        <taxon>Methanobacteriota</taxon>
        <taxon>Methanomada group</taxon>
        <taxon>Methanobacteria</taxon>
        <taxon>Methanobacteriales</taxon>
        <taxon>Methanobacteriaceae</taxon>
        <taxon>Methanothermobacter</taxon>
    </lineage>
</organism>
<evidence type="ECO:0008006" key="3">
    <source>
        <dbReference type="Google" id="ProtNLM"/>
    </source>
</evidence>
<dbReference type="EMBL" id="QLOE01000010">
    <property type="protein sequence ID" value="RAO78639.1"/>
    <property type="molecule type" value="Genomic_DNA"/>
</dbReference>
<dbReference type="Gene3D" id="3.40.50.300">
    <property type="entry name" value="P-loop containing nucleotide triphosphate hydrolases"/>
    <property type="match status" value="1"/>
</dbReference>
<dbReference type="SUPFAM" id="SSF52540">
    <property type="entry name" value="P-loop containing nucleoside triphosphate hydrolases"/>
    <property type="match status" value="1"/>
</dbReference>
<name>A0A328P983_9EURY</name>